<dbReference type="InterPro" id="IPR016193">
    <property type="entry name" value="Cytidine_deaminase-like"/>
</dbReference>
<dbReference type="EMBL" id="JACDUO010000001">
    <property type="protein sequence ID" value="MBA2863868.1"/>
    <property type="molecule type" value="Genomic_DNA"/>
</dbReference>
<evidence type="ECO:0000256" key="2">
    <source>
        <dbReference type="ARBA" id="ARBA00004496"/>
    </source>
</evidence>
<dbReference type="FunFam" id="3.40.140.10:FF:000016">
    <property type="entry name" value="Cytosine deaminase"/>
    <property type="match status" value="1"/>
</dbReference>
<evidence type="ECO:0000256" key="3">
    <source>
        <dbReference type="ARBA" id="ARBA00011738"/>
    </source>
</evidence>
<dbReference type="PANTHER" id="PTHR11079:SF190">
    <property type="entry name" value="CYTOSINE DEAMINASE"/>
    <property type="match status" value="1"/>
</dbReference>
<comment type="cofactor">
    <cofactor evidence="1">
        <name>Zn(2+)</name>
        <dbReference type="ChEBI" id="CHEBI:29105"/>
    </cofactor>
</comment>
<evidence type="ECO:0000256" key="5">
    <source>
        <dbReference type="ARBA" id="ARBA00022723"/>
    </source>
</evidence>
<evidence type="ECO:0000313" key="15">
    <source>
        <dbReference type="Proteomes" id="UP000590564"/>
    </source>
</evidence>
<dbReference type="PROSITE" id="PS00903">
    <property type="entry name" value="CYT_DCMP_DEAMINASES_1"/>
    <property type="match status" value="1"/>
</dbReference>
<evidence type="ECO:0000313" key="11">
    <source>
        <dbReference type="EMBL" id="MBA2863868.1"/>
    </source>
</evidence>
<protein>
    <submittedName>
        <fullName evidence="11">Cytosine deaminase</fullName>
        <ecNumber evidence="11">3.5.4.1</ecNumber>
    </submittedName>
    <submittedName>
        <fullName evidence="10">tRNA-specific adenosine deaminase</fullName>
        <ecNumber evidence="10">3.5.4.33</ecNumber>
    </submittedName>
</protein>
<evidence type="ECO:0000256" key="7">
    <source>
        <dbReference type="ARBA" id="ARBA00022833"/>
    </source>
</evidence>
<dbReference type="EMBL" id="CP026606">
    <property type="protein sequence ID" value="AVB75543.1"/>
    <property type="molecule type" value="Genomic_DNA"/>
</dbReference>
<dbReference type="GO" id="GO:0008270">
    <property type="term" value="F:zinc ion binding"/>
    <property type="evidence" value="ECO:0007669"/>
    <property type="project" value="InterPro"/>
</dbReference>
<evidence type="ECO:0000313" key="12">
    <source>
        <dbReference type="EMBL" id="MBB6496126.1"/>
    </source>
</evidence>
<dbReference type="RefSeq" id="WP_104837221.1">
    <property type="nucleotide sequence ID" value="NZ_CP026606.1"/>
</dbReference>
<gene>
    <name evidence="10" type="primary">tadA</name>
    <name evidence="11" type="ORF">HNP94_000868</name>
    <name evidence="12" type="ORF">HNP96_000147</name>
    <name evidence="10" type="ORF">MMJJ_01240</name>
</gene>
<dbReference type="Proteomes" id="UP000239462">
    <property type="component" value="Chromosome"/>
</dbReference>
<reference evidence="13" key="1">
    <citation type="journal article" date="2018" name="Genome Announc.">
        <title>Complete Genome Sequence of the Methanococcus maripaludis Type Strain JJ (DSM 2067), a Model for Selenoprotein Synthesis in Archaea.</title>
        <authorList>
            <person name="Poehlein A."/>
            <person name="Heym D."/>
            <person name="Quitzke V."/>
            <person name="Fersch J."/>
            <person name="Daniel R."/>
            <person name="Rother M."/>
        </authorList>
    </citation>
    <scope>NUCLEOTIDE SEQUENCE [LARGE SCALE GENOMIC DNA]</scope>
    <source>
        <strain evidence="13">DSM 2067</strain>
    </source>
</reference>
<evidence type="ECO:0000259" key="9">
    <source>
        <dbReference type="PROSITE" id="PS51747"/>
    </source>
</evidence>
<keyword evidence="6 10" id="KW-0378">Hydrolase</keyword>
<dbReference type="InterPro" id="IPR002125">
    <property type="entry name" value="CMP_dCMP_dom"/>
</dbReference>
<keyword evidence="7" id="KW-0862">Zinc</keyword>
<dbReference type="GO" id="GO:0004131">
    <property type="term" value="F:cytosine deaminase activity"/>
    <property type="evidence" value="ECO:0007669"/>
    <property type="project" value="UniProtKB-EC"/>
</dbReference>
<dbReference type="KEGG" id="mmad:MMJJ_01240"/>
<dbReference type="Proteomes" id="UP000567099">
    <property type="component" value="Unassembled WGS sequence"/>
</dbReference>
<dbReference type="GO" id="GO:0052717">
    <property type="term" value="F:tRNA-specific adenosine-34 deaminase activity"/>
    <property type="evidence" value="ECO:0007669"/>
    <property type="project" value="UniProtKB-EC"/>
</dbReference>
<dbReference type="Proteomes" id="UP000590564">
    <property type="component" value="Unassembled WGS sequence"/>
</dbReference>
<dbReference type="PANTHER" id="PTHR11079">
    <property type="entry name" value="CYTOSINE DEAMINASE FAMILY MEMBER"/>
    <property type="match status" value="1"/>
</dbReference>
<proteinExistence type="predicted"/>
<reference evidence="10" key="2">
    <citation type="submission" date="2018-02" db="EMBL/GenBank/DDBJ databases">
        <title>Complete genome sequence of the Methanococcus maripaludis type strain JJ (DSM 2067), a model for selenoprotein synthesis in Archaea.</title>
        <authorList>
            <person name="Poehlein A."/>
            <person name="Heym D."/>
            <person name="Quitzke V."/>
            <person name="Fersch J."/>
            <person name="Daniel R."/>
            <person name="Rother M."/>
        </authorList>
    </citation>
    <scope>NUCLEOTIDE SEQUENCE [LARGE SCALE GENOMIC DNA]</scope>
    <source>
        <strain evidence="10">DSM 2067</strain>
    </source>
</reference>
<dbReference type="CDD" id="cd01285">
    <property type="entry name" value="nucleoside_deaminase"/>
    <property type="match status" value="1"/>
</dbReference>
<comment type="subunit">
    <text evidence="3">Homodimer.</text>
</comment>
<dbReference type="EMBL" id="JACHED010000001">
    <property type="protein sequence ID" value="MBB6496126.1"/>
    <property type="molecule type" value="Genomic_DNA"/>
</dbReference>
<dbReference type="EC" id="3.5.4.1" evidence="11"/>
<dbReference type="GeneID" id="36101218"/>
<dbReference type="Gene3D" id="3.40.140.10">
    <property type="entry name" value="Cytidine Deaminase, domain 2"/>
    <property type="match status" value="1"/>
</dbReference>
<keyword evidence="5" id="KW-0479">Metal-binding</keyword>
<evidence type="ECO:0000256" key="4">
    <source>
        <dbReference type="ARBA" id="ARBA00022490"/>
    </source>
</evidence>
<dbReference type="InterPro" id="IPR016192">
    <property type="entry name" value="APOBEC/CMP_deaminase_Zn-bd"/>
</dbReference>
<dbReference type="GO" id="GO:0072527">
    <property type="term" value="P:pyrimidine-containing compound metabolic process"/>
    <property type="evidence" value="ECO:0007669"/>
    <property type="project" value="UniProtKB-ARBA"/>
</dbReference>
<dbReference type="GO" id="GO:0005737">
    <property type="term" value="C:cytoplasm"/>
    <property type="evidence" value="ECO:0007669"/>
    <property type="project" value="UniProtKB-SubCell"/>
</dbReference>
<dbReference type="AlphaFoldDB" id="A0A2L1C8B6"/>
<organism evidence="10 13">
    <name type="scientific">Methanococcus maripaludis</name>
    <name type="common">Methanococcus deltae</name>
    <dbReference type="NCBI Taxonomy" id="39152"/>
    <lineage>
        <taxon>Archaea</taxon>
        <taxon>Methanobacteriati</taxon>
        <taxon>Methanobacteriota</taxon>
        <taxon>Methanomada group</taxon>
        <taxon>Methanococci</taxon>
        <taxon>Methanococcales</taxon>
        <taxon>Methanococcaceae</taxon>
        <taxon>Methanococcus</taxon>
    </lineage>
</organism>
<dbReference type="Pfam" id="PF00383">
    <property type="entry name" value="dCMP_cyt_deam_1"/>
    <property type="match status" value="1"/>
</dbReference>
<evidence type="ECO:0000256" key="6">
    <source>
        <dbReference type="ARBA" id="ARBA00022801"/>
    </source>
</evidence>
<evidence type="ECO:0000313" key="14">
    <source>
        <dbReference type="Proteomes" id="UP000567099"/>
    </source>
</evidence>
<evidence type="ECO:0000313" key="10">
    <source>
        <dbReference type="EMBL" id="AVB75543.1"/>
    </source>
</evidence>
<dbReference type="EC" id="3.5.4.33" evidence="10"/>
<comment type="pathway">
    <text evidence="8">Pyrimidine metabolism.</text>
</comment>
<dbReference type="GO" id="GO:0055086">
    <property type="term" value="P:nucleobase-containing small molecule metabolic process"/>
    <property type="evidence" value="ECO:0007669"/>
    <property type="project" value="UniProtKB-ARBA"/>
</dbReference>
<dbReference type="SUPFAM" id="SSF53927">
    <property type="entry name" value="Cytidine deaminase-like"/>
    <property type="match status" value="1"/>
</dbReference>
<accession>A0A2L1C8B6</accession>
<evidence type="ECO:0000256" key="8">
    <source>
        <dbReference type="ARBA" id="ARBA00060693"/>
    </source>
</evidence>
<dbReference type="GO" id="GO:0008835">
    <property type="term" value="F:diaminohydroxyphosphoribosylaminopyrimidine deaminase activity"/>
    <property type="evidence" value="ECO:0007669"/>
    <property type="project" value="TreeGrafter"/>
</dbReference>
<evidence type="ECO:0000256" key="1">
    <source>
        <dbReference type="ARBA" id="ARBA00001947"/>
    </source>
</evidence>
<comment type="subcellular location">
    <subcellularLocation>
        <location evidence="2">Cytoplasm</location>
    </subcellularLocation>
</comment>
<feature type="domain" description="CMP/dCMP-type deaminase" evidence="9">
    <location>
        <begin position="1"/>
        <end position="116"/>
    </location>
</feature>
<evidence type="ECO:0000313" key="13">
    <source>
        <dbReference type="Proteomes" id="UP000239462"/>
    </source>
</evidence>
<reference evidence="11 14" key="3">
    <citation type="submission" date="2020-07" db="EMBL/GenBank/DDBJ databases">
        <title>Genomic Encyclopedia of Type Strains, Phase IV (KMG-V): Genome sequencing to study the core and pangenomes of soil and plant-associated prokaryotes.</title>
        <authorList>
            <person name="Whitman W."/>
        </authorList>
    </citation>
    <scope>NUCLEOTIDE SEQUENCE [LARGE SCALE GENOMIC DNA]</scope>
    <source>
        <strain evidence="11 14">C13</strain>
        <strain evidence="12 15">D1</strain>
    </source>
</reference>
<keyword evidence="4" id="KW-0963">Cytoplasm</keyword>
<name>A0A2L1C8B6_METMI</name>
<dbReference type="PROSITE" id="PS51747">
    <property type="entry name" value="CYT_DCMP_DEAMINASES_2"/>
    <property type="match status" value="1"/>
</dbReference>
<sequence>MTDFMDEAIKEANLGLKEGGIPIGAVLVYENKIIGRGHNRRVQNNSSILHAEMDALENAGRLTSNIYKNCELYTTLSPCIMCSGAVLLYKIKKVVIGENKTFLGAEDLLMNNGVAVEVLNDERCVKMMEEFIGNNPKLWNEDIGE</sequence>